<evidence type="ECO:0000256" key="2">
    <source>
        <dbReference type="ARBA" id="ARBA00012150"/>
    </source>
</evidence>
<dbReference type="SUPFAM" id="SSF54975">
    <property type="entry name" value="Acylphosphatase/BLUF domain-like"/>
    <property type="match status" value="1"/>
</dbReference>
<accession>A0ABS6Z3V9</accession>
<evidence type="ECO:0000256" key="7">
    <source>
        <dbReference type="RuleBase" id="RU004168"/>
    </source>
</evidence>
<evidence type="ECO:0000256" key="3">
    <source>
        <dbReference type="ARBA" id="ARBA00015991"/>
    </source>
</evidence>
<feature type="domain" description="Acylphosphatase-like" evidence="9">
    <location>
        <begin position="1"/>
        <end position="88"/>
    </location>
</feature>
<dbReference type="PANTHER" id="PTHR47268">
    <property type="entry name" value="ACYLPHOSPHATASE"/>
    <property type="match status" value="1"/>
</dbReference>
<reference evidence="10 11" key="1">
    <citation type="submission" date="2019-12" db="EMBL/GenBank/DDBJ databases">
        <title>Genome sequence of Streptomyces bambusae.</title>
        <authorList>
            <person name="Bansal K."/>
            <person name="Choksket S."/>
            <person name="Korpole S."/>
            <person name="Patil P.B."/>
        </authorList>
    </citation>
    <scope>NUCLEOTIDE SEQUENCE [LARGE SCALE GENOMIC DNA]</scope>
    <source>
        <strain evidence="10 11">SK60</strain>
    </source>
</reference>
<keyword evidence="11" id="KW-1185">Reference proteome</keyword>
<dbReference type="PROSITE" id="PS51160">
    <property type="entry name" value="ACYLPHOSPHATASE_3"/>
    <property type="match status" value="1"/>
</dbReference>
<dbReference type="Gene3D" id="3.30.70.100">
    <property type="match status" value="1"/>
</dbReference>
<dbReference type="InterPro" id="IPR036046">
    <property type="entry name" value="Acylphosphatase-like_dom_sf"/>
</dbReference>
<evidence type="ECO:0000259" key="9">
    <source>
        <dbReference type="PROSITE" id="PS51160"/>
    </source>
</evidence>
<evidence type="ECO:0000256" key="4">
    <source>
        <dbReference type="ARBA" id="ARBA00047645"/>
    </source>
</evidence>
<evidence type="ECO:0000313" key="11">
    <source>
        <dbReference type="Proteomes" id="UP000812013"/>
    </source>
</evidence>
<feature type="region of interest" description="Disordered" evidence="8">
    <location>
        <begin position="65"/>
        <end position="96"/>
    </location>
</feature>
<dbReference type="PROSITE" id="PS00151">
    <property type="entry name" value="ACYLPHOSPHATASE_2"/>
    <property type="match status" value="1"/>
</dbReference>
<feature type="active site" evidence="5">
    <location>
        <position position="12"/>
    </location>
</feature>
<evidence type="ECO:0000256" key="1">
    <source>
        <dbReference type="ARBA" id="ARBA00005614"/>
    </source>
</evidence>
<dbReference type="Proteomes" id="UP000812013">
    <property type="component" value="Unassembled WGS sequence"/>
</dbReference>
<evidence type="ECO:0000313" key="10">
    <source>
        <dbReference type="EMBL" id="MBW5482407.1"/>
    </source>
</evidence>
<name>A0ABS6Z3V9_9ACTN</name>
<dbReference type="InterPro" id="IPR001792">
    <property type="entry name" value="Acylphosphatase-like_dom"/>
</dbReference>
<sequence>MVSGRVQGVFFRDSCRTTALAHGVSGWVRNLPGGEVEAVFEGEEEAVASMVRWARTGPPAAEVRGIDVRDEPSGPSESEHFSGFEVLPTPWDQPRF</sequence>
<dbReference type="PANTHER" id="PTHR47268:SF4">
    <property type="entry name" value="ACYLPHOSPHATASE"/>
    <property type="match status" value="1"/>
</dbReference>
<dbReference type="EC" id="3.6.1.7" evidence="2 5"/>
<gene>
    <name evidence="10" type="ORF">GPJ59_11080</name>
</gene>
<dbReference type="InterPro" id="IPR020456">
    <property type="entry name" value="Acylphosphatase"/>
</dbReference>
<keyword evidence="5 6" id="KW-0378">Hydrolase</keyword>
<comment type="caution">
    <text evidence="10">The sequence shown here is derived from an EMBL/GenBank/DDBJ whole genome shotgun (WGS) entry which is preliminary data.</text>
</comment>
<evidence type="ECO:0000256" key="8">
    <source>
        <dbReference type="SAM" id="MobiDB-lite"/>
    </source>
</evidence>
<protein>
    <recommendedName>
        <fullName evidence="3 5">Acylphosphatase</fullName>
        <ecNumber evidence="2 5">3.6.1.7</ecNumber>
    </recommendedName>
</protein>
<comment type="similarity">
    <text evidence="1 7">Belongs to the acylphosphatase family.</text>
</comment>
<evidence type="ECO:0000256" key="6">
    <source>
        <dbReference type="RuleBase" id="RU000553"/>
    </source>
</evidence>
<evidence type="ECO:0000256" key="5">
    <source>
        <dbReference type="PROSITE-ProRule" id="PRU00520"/>
    </source>
</evidence>
<feature type="active site" evidence="5">
    <location>
        <position position="30"/>
    </location>
</feature>
<dbReference type="Pfam" id="PF00708">
    <property type="entry name" value="Acylphosphatase"/>
    <property type="match status" value="1"/>
</dbReference>
<comment type="catalytic activity">
    <reaction evidence="4 5 6">
        <text>an acyl phosphate + H2O = a carboxylate + phosphate + H(+)</text>
        <dbReference type="Rhea" id="RHEA:14965"/>
        <dbReference type="ChEBI" id="CHEBI:15377"/>
        <dbReference type="ChEBI" id="CHEBI:15378"/>
        <dbReference type="ChEBI" id="CHEBI:29067"/>
        <dbReference type="ChEBI" id="CHEBI:43474"/>
        <dbReference type="ChEBI" id="CHEBI:59918"/>
        <dbReference type="EC" id="3.6.1.7"/>
    </reaction>
</comment>
<dbReference type="PROSITE" id="PS00150">
    <property type="entry name" value="ACYLPHOSPHATASE_1"/>
    <property type="match status" value="1"/>
</dbReference>
<dbReference type="EMBL" id="WTFF01000057">
    <property type="protein sequence ID" value="MBW5482407.1"/>
    <property type="molecule type" value="Genomic_DNA"/>
</dbReference>
<organism evidence="10 11">
    <name type="scientific">Streptomyces bambusae</name>
    <dbReference type="NCBI Taxonomy" id="1550616"/>
    <lineage>
        <taxon>Bacteria</taxon>
        <taxon>Bacillati</taxon>
        <taxon>Actinomycetota</taxon>
        <taxon>Actinomycetes</taxon>
        <taxon>Kitasatosporales</taxon>
        <taxon>Streptomycetaceae</taxon>
        <taxon>Streptomyces</taxon>
    </lineage>
</organism>
<dbReference type="InterPro" id="IPR017968">
    <property type="entry name" value="Acylphosphatase_CS"/>
</dbReference>
<proteinExistence type="inferred from homology"/>
<feature type="compositionally biased region" description="Basic and acidic residues" evidence="8">
    <location>
        <begin position="65"/>
        <end position="82"/>
    </location>
</feature>